<dbReference type="GO" id="GO:0016757">
    <property type="term" value="F:glycosyltransferase activity"/>
    <property type="evidence" value="ECO:0007669"/>
    <property type="project" value="UniProtKB-KW"/>
</dbReference>
<dbReference type="NCBIfam" id="TIGR01556">
    <property type="entry name" value="rhamnosyltran"/>
    <property type="match status" value="1"/>
</dbReference>
<reference evidence="5" key="2">
    <citation type="submission" date="2016-08" db="EMBL/GenBank/DDBJ databases">
        <title>Klebsiella loci capsule.</title>
        <authorList>
            <person name="Holt K.E."/>
            <person name="Thomson N.R."/>
        </authorList>
    </citation>
    <scope>NUCLEOTIDE SEQUENCE</scope>
    <source>
        <strain evidence="5">INF092</strain>
    </source>
</reference>
<dbReference type="RefSeq" id="WP_157806639.1">
    <property type="nucleotide sequence ID" value="NZ_JARAHT010000001.1"/>
</dbReference>
<comment type="similarity">
    <text evidence="1">Belongs to the glycosyltransferase 2 family.</text>
</comment>
<evidence type="ECO:0000256" key="2">
    <source>
        <dbReference type="ARBA" id="ARBA00022676"/>
    </source>
</evidence>
<dbReference type="InterPro" id="IPR006446">
    <property type="entry name" value="RhaTrfase"/>
</dbReference>
<keyword evidence="2" id="KW-0328">Glycosyltransferase</keyword>
<dbReference type="InterPro" id="IPR029044">
    <property type="entry name" value="Nucleotide-diphossugar_trans"/>
</dbReference>
<evidence type="ECO:0000256" key="3">
    <source>
        <dbReference type="ARBA" id="ARBA00022679"/>
    </source>
</evidence>
<keyword evidence="3 5" id="KW-0808">Transferase</keyword>
<dbReference type="SUPFAM" id="SSF53448">
    <property type="entry name" value="Nucleotide-diphospho-sugar transferases"/>
    <property type="match status" value="1"/>
</dbReference>
<dbReference type="Pfam" id="PF00535">
    <property type="entry name" value="Glycos_transf_2"/>
    <property type="match status" value="1"/>
</dbReference>
<dbReference type="InterPro" id="IPR001173">
    <property type="entry name" value="Glyco_trans_2-like"/>
</dbReference>
<feature type="domain" description="Glycosyltransferase 2-like" evidence="4">
    <location>
        <begin position="7"/>
        <end position="124"/>
    </location>
</feature>
<evidence type="ECO:0000256" key="1">
    <source>
        <dbReference type="ARBA" id="ARBA00006739"/>
    </source>
</evidence>
<dbReference type="EMBL" id="LT603707">
    <property type="protein sequence ID" value="SCA95813.1"/>
    <property type="molecule type" value="Genomic_DNA"/>
</dbReference>
<gene>
    <name evidence="5" type="primary">wclI</name>
    <name evidence="5" type="synonym">KL131_00018</name>
</gene>
<sequence>MPVIHAIIITYNPDRDNVISLAAALEKQVNHTWIIDNGSSIDISQNFELISNASFVRLNENVGIAKAQNIAIEYGKKKGAEFFVFFDQDSVIGNDFVYGLYLSYAHLSQSRKIAAVGPVFEDSRFKFMYPQIKLNSIGIRKRIVPKHNTGPLALSFIISSGMLTSVAVLNDIGNMNEDLFIDYVDTEWCLRAIKCGYEIFADTGVCMQHSIGDNNIKFLVWKLPVHSPMRRYYRMRNMYYLFKMKHIPFIMKAREFITNTIHQFLITLASKQKFSYFKFWIKSQRDGLVYFFSK</sequence>
<dbReference type="CDD" id="cd02526">
    <property type="entry name" value="GT2_RfbF_like"/>
    <property type="match status" value="1"/>
</dbReference>
<organism evidence="5">
    <name type="scientific">Klebsiella pneumoniae</name>
    <dbReference type="NCBI Taxonomy" id="573"/>
    <lineage>
        <taxon>Bacteria</taxon>
        <taxon>Pseudomonadati</taxon>
        <taxon>Pseudomonadota</taxon>
        <taxon>Gammaproteobacteria</taxon>
        <taxon>Enterobacterales</taxon>
        <taxon>Enterobacteriaceae</taxon>
        <taxon>Klebsiella/Raoultella group</taxon>
        <taxon>Klebsiella</taxon>
        <taxon>Klebsiella pneumoniae complex</taxon>
    </lineage>
</organism>
<proteinExistence type="inferred from homology"/>
<dbReference type="PANTHER" id="PTHR43179:SF12">
    <property type="entry name" value="GALACTOFURANOSYLTRANSFERASE GLFT2"/>
    <property type="match status" value="1"/>
</dbReference>
<dbReference type="PANTHER" id="PTHR43179">
    <property type="entry name" value="RHAMNOSYLTRANSFERASE WBBL"/>
    <property type="match status" value="1"/>
</dbReference>
<accession>A0A1C3T036</accession>
<evidence type="ECO:0000259" key="4">
    <source>
        <dbReference type="Pfam" id="PF00535"/>
    </source>
</evidence>
<dbReference type="AlphaFoldDB" id="A0A1C3T036"/>
<reference evidence="5" key="1">
    <citation type="submission" date="2016-07" db="EMBL/GenBank/DDBJ databases">
        <authorList>
            <person name="Informatics P."/>
        </authorList>
    </citation>
    <scope>NUCLEOTIDE SEQUENCE</scope>
    <source>
        <strain evidence="5">INF092</strain>
    </source>
</reference>
<evidence type="ECO:0000313" key="5">
    <source>
        <dbReference type="EMBL" id="SCA95813.1"/>
    </source>
</evidence>
<protein>
    <submittedName>
        <fullName evidence="5">Rhamnosyl transferase</fullName>
    </submittedName>
</protein>
<dbReference type="Gene3D" id="3.90.550.10">
    <property type="entry name" value="Spore Coat Polysaccharide Biosynthesis Protein SpsA, Chain A"/>
    <property type="match status" value="1"/>
</dbReference>
<name>A0A1C3T036_KLEPN</name>